<evidence type="ECO:0000313" key="7">
    <source>
        <dbReference type="EMBL" id="KAF9519501.1"/>
    </source>
</evidence>
<evidence type="ECO:0000256" key="1">
    <source>
        <dbReference type="ARBA" id="ARBA00022723"/>
    </source>
</evidence>
<dbReference type="SUPFAM" id="SSF57850">
    <property type="entry name" value="RING/U-box"/>
    <property type="match status" value="4"/>
</dbReference>
<proteinExistence type="predicted"/>
<feature type="region of interest" description="Disordered" evidence="5">
    <location>
        <begin position="214"/>
        <end position="267"/>
    </location>
</feature>
<evidence type="ECO:0000256" key="2">
    <source>
        <dbReference type="ARBA" id="ARBA00022771"/>
    </source>
</evidence>
<feature type="region of interest" description="Disordered" evidence="5">
    <location>
        <begin position="791"/>
        <end position="812"/>
    </location>
</feature>
<feature type="compositionally biased region" description="Polar residues" evidence="5">
    <location>
        <begin position="328"/>
        <end position="341"/>
    </location>
</feature>
<dbReference type="InterPro" id="IPR052260">
    <property type="entry name" value="Autophagy_Rcpt_SigReg"/>
</dbReference>
<feature type="compositionally biased region" description="Low complexity" evidence="5">
    <location>
        <begin position="408"/>
        <end position="419"/>
    </location>
</feature>
<feature type="compositionally biased region" description="Basic and acidic residues" evidence="5">
    <location>
        <begin position="377"/>
        <end position="390"/>
    </location>
</feature>
<dbReference type="PANTHER" id="PTHR15090">
    <property type="entry name" value="SEQUESTOSOME 1-RELATED"/>
    <property type="match status" value="1"/>
</dbReference>
<evidence type="ECO:0000259" key="6">
    <source>
        <dbReference type="PROSITE" id="PS50135"/>
    </source>
</evidence>
<feature type="compositionally biased region" description="Pro residues" evidence="5">
    <location>
        <begin position="670"/>
        <end position="691"/>
    </location>
</feature>
<dbReference type="GO" id="GO:0035973">
    <property type="term" value="P:aggrephagy"/>
    <property type="evidence" value="ECO:0007669"/>
    <property type="project" value="TreeGrafter"/>
</dbReference>
<dbReference type="SUPFAM" id="SSF54277">
    <property type="entry name" value="CAD &amp; PB1 domains"/>
    <property type="match status" value="1"/>
</dbReference>
<protein>
    <recommendedName>
        <fullName evidence="6">ZZ-type domain-containing protein</fullName>
    </recommendedName>
</protein>
<evidence type="ECO:0000256" key="4">
    <source>
        <dbReference type="PROSITE-ProRule" id="PRU00228"/>
    </source>
</evidence>
<dbReference type="GO" id="GO:0008270">
    <property type="term" value="F:zinc ion binding"/>
    <property type="evidence" value="ECO:0007669"/>
    <property type="project" value="UniProtKB-KW"/>
</dbReference>
<dbReference type="OrthoDB" id="661148at2759"/>
<feature type="compositionally biased region" description="Pro residues" evidence="5">
    <location>
        <begin position="569"/>
        <end position="585"/>
    </location>
</feature>
<keyword evidence="3" id="KW-0862">Zinc</keyword>
<dbReference type="Gene3D" id="3.10.20.90">
    <property type="entry name" value="Phosphatidylinositol 3-kinase Catalytic Subunit, Chain A, domain 1"/>
    <property type="match status" value="1"/>
</dbReference>
<dbReference type="PANTHER" id="PTHR15090:SF0">
    <property type="entry name" value="SEQUESTOSOME-1"/>
    <property type="match status" value="1"/>
</dbReference>
<sequence length="1208" mass="130306">MANTQFRHGRMSRDRGYSPPELDGDLERPDKPLVVKCAFDRSLRRITFASAKHCSFNLLRTRVEQCFALSASSFTMSYQDDDGETTDIISEHDLTEAIQYFQAGGDDHGASGGSVFSGYSGRVSRKITLRITVMVEYDGPSLSDTASLVSLEDYPRRDANSQNPADDSFSHFSSTNELEDDMVTISSHDPAFGPSPKNVPHSVSRSLADISLKSSIHPSHEPPRIVIPPEDTQTDVQDQSILSGTLSGTESPPPISSDNPSTTPTKVASSSLIFERLKLAEAQSSPQNLHSSERGAKWLREQNDRAIRTMMGTLPEPSDAASSSAASENYQGSLALSSTGNPEHGDERDPLPTSGGLALQQDTRGKYYYTYTSDASSRTEGESDGPDRPESMSYSADDEWQPIPGPSRPNSNRYPPSMSDPFGTDHDRPSESNSDLSPELLQAILQSEAHNGPPVVTECSCCGDILDSFRYVCSTCGEKKAKTRDEISLARSLSFSDAENVSGDGNSALPSIREPGAEAQAPSSINAPNVSVFDYHESQVHLLEDDFADIPSNASSFAASSSSLGLYSPPLPPRPSSPGPTPPVHPAREHLQHLPTERQSVVQSATYITTGLTNLFGGRNRNDYPLSNFFKRGALSISSSGGASNRRTIKRPHSAAVLESSEHSGQSRYPPHPPFVTGPLLPSRPPPPPPKPTDRRHGSRHHSSNGTPPGVALAAHTRDDDDTPLSPAGSSGTTSTVSTKETGYELCAKCLESAGVSHAEGALNVSVTTPSTLGLASSSTSPINGNVLTGGSPIGHSPPVDPSASTVSSGRKVKRKGQIRHAYAEKIWGVSGWTDVELDDGCNCSICNKRINRDRFKCASCEQFNLCRACYSQVHEIHPAHAFLAIPDRTAKPLALDSFNDDDQEKSMKHPGVTCSHCLQDIVGARFHCALCDNVDICSNCESAGLPGNLTSPDGGHDSSHIMIKIPVPLETTEVQTASRRARALWTGRDAPALDGASGGGRNRSRANSFGSSYQQTVVGVSHSGGGPRGEKLDHHISCRSCHRSIIGTRYQCASCHSVPSSYSLCSDCEKTSFAIHDAMHVFIKIPRPVDRPIESPLPLLVPVYDVPAGQDRDGNRYGENFKEYLAGIVHSAAICDRCIEPIHGEWFRCAHCDADFCEDCEAIGVHDSRHVFIVLKSSVDMFKFRRAVDLDNTHRRVGVLNHVVYAS</sequence>
<comment type="caution">
    <text evidence="7">The sequence shown here is derived from an EMBL/GenBank/DDBJ whole genome shotgun (WGS) entry which is preliminary data.</text>
</comment>
<dbReference type="Pfam" id="PF00569">
    <property type="entry name" value="ZZ"/>
    <property type="match status" value="1"/>
</dbReference>
<dbReference type="InterPro" id="IPR000270">
    <property type="entry name" value="PB1_dom"/>
</dbReference>
<dbReference type="Pfam" id="PF00564">
    <property type="entry name" value="PB1"/>
    <property type="match status" value="1"/>
</dbReference>
<dbReference type="GO" id="GO:0000423">
    <property type="term" value="P:mitophagy"/>
    <property type="evidence" value="ECO:0007669"/>
    <property type="project" value="TreeGrafter"/>
</dbReference>
<dbReference type="GO" id="GO:0044753">
    <property type="term" value="C:amphisome"/>
    <property type="evidence" value="ECO:0007669"/>
    <property type="project" value="TreeGrafter"/>
</dbReference>
<feature type="domain" description="ZZ-type" evidence="6">
    <location>
        <begin position="910"/>
        <end position="971"/>
    </location>
</feature>
<dbReference type="EMBL" id="MU128917">
    <property type="protein sequence ID" value="KAF9519501.1"/>
    <property type="molecule type" value="Genomic_DNA"/>
</dbReference>
<dbReference type="CDD" id="cd02249">
    <property type="entry name" value="ZZ"/>
    <property type="match status" value="1"/>
</dbReference>
<dbReference type="GO" id="GO:0070530">
    <property type="term" value="F:K63-linked polyubiquitin modification-dependent protein binding"/>
    <property type="evidence" value="ECO:0007669"/>
    <property type="project" value="TreeGrafter"/>
</dbReference>
<keyword evidence="8" id="KW-1185">Reference proteome</keyword>
<dbReference type="Gene3D" id="3.30.60.90">
    <property type="match status" value="4"/>
</dbReference>
<feature type="compositionally biased region" description="Low complexity" evidence="5">
    <location>
        <begin position="726"/>
        <end position="739"/>
    </location>
</feature>
<organism evidence="7 8">
    <name type="scientific">Hydnum rufescens UP504</name>
    <dbReference type="NCBI Taxonomy" id="1448309"/>
    <lineage>
        <taxon>Eukaryota</taxon>
        <taxon>Fungi</taxon>
        <taxon>Dikarya</taxon>
        <taxon>Basidiomycota</taxon>
        <taxon>Agaricomycotina</taxon>
        <taxon>Agaricomycetes</taxon>
        <taxon>Cantharellales</taxon>
        <taxon>Hydnaceae</taxon>
        <taxon>Hydnum</taxon>
    </lineage>
</organism>
<feature type="region of interest" description="Disordered" evidence="5">
    <location>
        <begin position="497"/>
        <end position="524"/>
    </location>
</feature>
<dbReference type="GO" id="GO:0007032">
    <property type="term" value="P:endosome organization"/>
    <property type="evidence" value="ECO:0007669"/>
    <property type="project" value="TreeGrafter"/>
</dbReference>
<feature type="region of interest" description="Disordered" evidence="5">
    <location>
        <begin position="313"/>
        <end position="436"/>
    </location>
</feature>
<feature type="compositionally biased region" description="Polar residues" evidence="5">
    <location>
        <begin position="497"/>
        <end position="509"/>
    </location>
</feature>
<accession>A0A9P6DYH6</accession>
<dbReference type="PROSITE" id="PS50135">
    <property type="entry name" value="ZF_ZZ_2"/>
    <property type="match status" value="1"/>
</dbReference>
<dbReference type="CDD" id="cd02340">
    <property type="entry name" value="ZZ_NBR1_like"/>
    <property type="match status" value="2"/>
</dbReference>
<feature type="region of interest" description="Disordered" evidence="5">
    <location>
        <begin position="566"/>
        <end position="588"/>
    </location>
</feature>
<dbReference type="AlphaFoldDB" id="A0A9P6DYH6"/>
<evidence type="ECO:0000256" key="3">
    <source>
        <dbReference type="ARBA" id="ARBA00022833"/>
    </source>
</evidence>
<feature type="region of interest" description="Disordered" evidence="5">
    <location>
        <begin position="637"/>
        <end position="739"/>
    </location>
</feature>
<dbReference type="GO" id="GO:0005080">
    <property type="term" value="F:protein kinase C binding"/>
    <property type="evidence" value="ECO:0007669"/>
    <property type="project" value="TreeGrafter"/>
</dbReference>
<dbReference type="SMART" id="SM00291">
    <property type="entry name" value="ZnF_ZZ"/>
    <property type="match status" value="4"/>
</dbReference>
<name>A0A9P6DYH6_9AGAM</name>
<evidence type="ECO:0000313" key="8">
    <source>
        <dbReference type="Proteomes" id="UP000886523"/>
    </source>
</evidence>
<evidence type="ECO:0000256" key="5">
    <source>
        <dbReference type="SAM" id="MobiDB-lite"/>
    </source>
</evidence>
<keyword evidence="1" id="KW-0479">Metal-binding</keyword>
<dbReference type="InterPro" id="IPR000433">
    <property type="entry name" value="Znf_ZZ"/>
</dbReference>
<dbReference type="InterPro" id="IPR043145">
    <property type="entry name" value="Znf_ZZ_sf"/>
</dbReference>
<keyword evidence="2 4" id="KW-0863">Zinc-finger</keyword>
<dbReference type="Proteomes" id="UP000886523">
    <property type="component" value="Unassembled WGS sequence"/>
</dbReference>
<gene>
    <name evidence="7" type="ORF">BS47DRAFT_1379288</name>
</gene>
<reference evidence="7" key="1">
    <citation type="journal article" date="2020" name="Nat. Commun.">
        <title>Large-scale genome sequencing of mycorrhizal fungi provides insights into the early evolution of symbiotic traits.</title>
        <authorList>
            <person name="Miyauchi S."/>
            <person name="Kiss E."/>
            <person name="Kuo A."/>
            <person name="Drula E."/>
            <person name="Kohler A."/>
            <person name="Sanchez-Garcia M."/>
            <person name="Morin E."/>
            <person name="Andreopoulos B."/>
            <person name="Barry K.W."/>
            <person name="Bonito G."/>
            <person name="Buee M."/>
            <person name="Carver A."/>
            <person name="Chen C."/>
            <person name="Cichocki N."/>
            <person name="Clum A."/>
            <person name="Culley D."/>
            <person name="Crous P.W."/>
            <person name="Fauchery L."/>
            <person name="Girlanda M."/>
            <person name="Hayes R.D."/>
            <person name="Keri Z."/>
            <person name="LaButti K."/>
            <person name="Lipzen A."/>
            <person name="Lombard V."/>
            <person name="Magnuson J."/>
            <person name="Maillard F."/>
            <person name="Murat C."/>
            <person name="Nolan M."/>
            <person name="Ohm R.A."/>
            <person name="Pangilinan J."/>
            <person name="Pereira M.F."/>
            <person name="Perotto S."/>
            <person name="Peter M."/>
            <person name="Pfister S."/>
            <person name="Riley R."/>
            <person name="Sitrit Y."/>
            <person name="Stielow J.B."/>
            <person name="Szollosi G."/>
            <person name="Zifcakova L."/>
            <person name="Stursova M."/>
            <person name="Spatafora J.W."/>
            <person name="Tedersoo L."/>
            <person name="Vaario L.M."/>
            <person name="Yamada A."/>
            <person name="Yan M."/>
            <person name="Wang P."/>
            <person name="Xu J."/>
            <person name="Bruns T."/>
            <person name="Baldrian P."/>
            <person name="Vilgalys R."/>
            <person name="Dunand C."/>
            <person name="Henrissat B."/>
            <person name="Grigoriev I.V."/>
            <person name="Hibbett D."/>
            <person name="Nagy L.G."/>
            <person name="Martin F.M."/>
        </authorList>
    </citation>
    <scope>NUCLEOTIDE SEQUENCE</scope>
    <source>
        <strain evidence="7">UP504</strain>
    </source>
</reference>
<feature type="compositionally biased region" description="Polar residues" evidence="5">
    <location>
        <begin position="234"/>
        <end position="267"/>
    </location>
</feature>
<feature type="region of interest" description="Disordered" evidence="5">
    <location>
        <begin position="1"/>
        <end position="25"/>
    </location>
</feature>
<dbReference type="GO" id="GO:0016235">
    <property type="term" value="C:aggresome"/>
    <property type="evidence" value="ECO:0007669"/>
    <property type="project" value="TreeGrafter"/>
</dbReference>